<sequence>MKFNVAFGLAAALFMAPNAVAWNLPGFGNNKDATPTSQFPSGSQPTGSFTSGSAGGDGFGGHGGHGGHGHGSGHPSGRPGPRPSGGAIPSGGFGGGRGGPFPSGGPQPTGGFGGGDGSGSGGSFPSGSPQPSGGFGGGSPSSFVTVPAGPTPTAEPNSQGEDPQRAHARQFRAVLA</sequence>
<organism evidence="3 4">
    <name type="scientific">Penicillium angulare</name>
    <dbReference type="NCBI Taxonomy" id="116970"/>
    <lineage>
        <taxon>Eukaryota</taxon>
        <taxon>Fungi</taxon>
        <taxon>Dikarya</taxon>
        <taxon>Ascomycota</taxon>
        <taxon>Pezizomycotina</taxon>
        <taxon>Eurotiomycetes</taxon>
        <taxon>Eurotiomycetidae</taxon>
        <taxon>Eurotiales</taxon>
        <taxon>Aspergillaceae</taxon>
        <taxon>Penicillium</taxon>
    </lineage>
</organism>
<dbReference type="OrthoDB" id="4369785at2759"/>
<dbReference type="Proteomes" id="UP001149165">
    <property type="component" value="Unassembled WGS sequence"/>
</dbReference>
<reference evidence="3" key="1">
    <citation type="submission" date="2022-11" db="EMBL/GenBank/DDBJ databases">
        <authorList>
            <person name="Petersen C."/>
        </authorList>
    </citation>
    <scope>NUCLEOTIDE SEQUENCE</scope>
    <source>
        <strain evidence="3">IBT 30069</strain>
    </source>
</reference>
<evidence type="ECO:0000256" key="2">
    <source>
        <dbReference type="SAM" id="SignalP"/>
    </source>
</evidence>
<accession>A0A9W9K5M6</accession>
<protein>
    <submittedName>
        <fullName evidence="3">Uncharacterized protein</fullName>
    </submittedName>
</protein>
<reference evidence="3" key="2">
    <citation type="journal article" date="2023" name="IMA Fungus">
        <title>Comparative genomic study of the Penicillium genus elucidates a diverse pangenome and 15 lateral gene transfer events.</title>
        <authorList>
            <person name="Petersen C."/>
            <person name="Sorensen T."/>
            <person name="Nielsen M.R."/>
            <person name="Sondergaard T.E."/>
            <person name="Sorensen J.L."/>
            <person name="Fitzpatrick D.A."/>
            <person name="Frisvad J.C."/>
            <person name="Nielsen K.L."/>
        </authorList>
    </citation>
    <scope>NUCLEOTIDE SEQUENCE</scope>
    <source>
        <strain evidence="3">IBT 30069</strain>
    </source>
</reference>
<feature type="compositionally biased region" description="Gly residues" evidence="1">
    <location>
        <begin position="88"/>
        <end position="124"/>
    </location>
</feature>
<comment type="caution">
    <text evidence="3">The sequence shown here is derived from an EMBL/GenBank/DDBJ whole genome shotgun (WGS) entry which is preliminary data.</text>
</comment>
<dbReference type="EMBL" id="JAPQKH010000006">
    <property type="protein sequence ID" value="KAJ5093989.1"/>
    <property type="molecule type" value="Genomic_DNA"/>
</dbReference>
<gene>
    <name evidence="3" type="ORF">N7456_009850</name>
</gene>
<proteinExistence type="predicted"/>
<evidence type="ECO:0000256" key="1">
    <source>
        <dbReference type="SAM" id="MobiDB-lite"/>
    </source>
</evidence>
<evidence type="ECO:0000313" key="4">
    <source>
        <dbReference type="Proteomes" id="UP001149165"/>
    </source>
</evidence>
<evidence type="ECO:0000313" key="3">
    <source>
        <dbReference type="EMBL" id="KAJ5093989.1"/>
    </source>
</evidence>
<name>A0A9W9K5M6_9EURO</name>
<feature type="compositionally biased region" description="Polar residues" evidence="1">
    <location>
        <begin position="32"/>
        <end position="44"/>
    </location>
</feature>
<dbReference type="AlphaFoldDB" id="A0A9W9K5M6"/>
<feature type="chain" id="PRO_5040795886" evidence="2">
    <location>
        <begin position="22"/>
        <end position="176"/>
    </location>
</feature>
<feature type="compositionally biased region" description="Low complexity" evidence="1">
    <location>
        <begin position="75"/>
        <end position="87"/>
    </location>
</feature>
<feature type="compositionally biased region" description="Gly residues" evidence="1">
    <location>
        <begin position="53"/>
        <end position="74"/>
    </location>
</feature>
<feature type="region of interest" description="Disordered" evidence="1">
    <location>
        <begin position="32"/>
        <end position="176"/>
    </location>
</feature>
<feature type="signal peptide" evidence="2">
    <location>
        <begin position="1"/>
        <end position="21"/>
    </location>
</feature>
<keyword evidence="4" id="KW-1185">Reference proteome</keyword>
<keyword evidence="2" id="KW-0732">Signal</keyword>